<feature type="chain" id="PRO_5040120830" description="Beta-lactamase/transpeptidase-like protein" evidence="2">
    <location>
        <begin position="20"/>
        <end position="518"/>
    </location>
</feature>
<accession>A0A9P6LYC1</accession>
<dbReference type="InterPro" id="IPR050491">
    <property type="entry name" value="AmpC-like"/>
</dbReference>
<dbReference type="Pfam" id="PF00144">
    <property type="entry name" value="Beta-lactamase"/>
    <property type="match status" value="1"/>
</dbReference>
<dbReference type="OrthoDB" id="5946976at2759"/>
<dbReference type="PANTHER" id="PTHR46825:SF15">
    <property type="entry name" value="BETA-LACTAMASE-RELATED DOMAIN-CONTAINING PROTEIN"/>
    <property type="match status" value="1"/>
</dbReference>
<keyword evidence="2" id="KW-0732">Signal</keyword>
<name>A0A9P6LYC1_MORAP</name>
<dbReference type="PANTHER" id="PTHR46825">
    <property type="entry name" value="D-ALANYL-D-ALANINE-CARBOXYPEPTIDASE/ENDOPEPTIDASE AMPH"/>
    <property type="match status" value="1"/>
</dbReference>
<dbReference type="SUPFAM" id="SSF56601">
    <property type="entry name" value="beta-lactamase/transpeptidase-like"/>
    <property type="match status" value="1"/>
</dbReference>
<dbReference type="InterPro" id="IPR001466">
    <property type="entry name" value="Beta-lactam-related"/>
</dbReference>
<sequence>MKLSLALLLTLQYLSTIQGSQYVFDRTAPLAGLRDVLEEARVQSGIPGMSVAVLHKGKLVFAEGFGKRNELEPFTAETLAPIASLTKAFTAAAIGELVGEGKMDWDSTPVSKYLPEFELQDPVLTSQLTLQDLLSHRTGLPQVDLGWFWNTESRRDLIKRLRHVKMESKLRTAVQYNNVMYGVAGEAAANVAGMSYEELVETKVLKPLGLSSTGFSTKEMRKNPNHALPYEAASFKDAQNGVFKPLPLDNMATACAPSGDIYSNVLDLVHWGQIIMNYGEHNGTQLLNRDSVMEMLSGHTIDFKGRRTPEFGPLRAYGLGWGLDSYKGYIVYKHGGHNPGYVSSLSLFPDAELVIAHLINVDSAALNSNTPLYIADELLNLPRTQDWLGAVNLNETRDTYEEIAQEAQGDFPERIRDKPSMRGPSELAGEYSNPIYGDVSIRLERSDNEKETLHMTMRVFEGTLEHYHYESFYTVLRHSSFKFANLLTFVAGEDGQIVGFQMDISDSMEMFHRKESSV</sequence>
<dbReference type="Gene3D" id="2.40.128.600">
    <property type="match status" value="1"/>
</dbReference>
<proteinExistence type="inferred from homology"/>
<evidence type="ECO:0000256" key="1">
    <source>
        <dbReference type="ARBA" id="ARBA00038215"/>
    </source>
</evidence>
<comment type="similarity">
    <text evidence="1">Belongs to the peptidase S12 family.</text>
</comment>
<dbReference type="EMBL" id="JAAAHY010001219">
    <property type="protein sequence ID" value="KAF9951260.1"/>
    <property type="molecule type" value="Genomic_DNA"/>
</dbReference>
<organism evidence="5 6">
    <name type="scientific">Mortierella alpina</name>
    <name type="common">Oleaginous fungus</name>
    <name type="synonym">Mortierella renispora</name>
    <dbReference type="NCBI Taxonomy" id="64518"/>
    <lineage>
        <taxon>Eukaryota</taxon>
        <taxon>Fungi</taxon>
        <taxon>Fungi incertae sedis</taxon>
        <taxon>Mucoromycota</taxon>
        <taxon>Mortierellomycotina</taxon>
        <taxon>Mortierellomycetes</taxon>
        <taxon>Mortierellales</taxon>
        <taxon>Mortierellaceae</taxon>
        <taxon>Mortierella</taxon>
    </lineage>
</organism>
<gene>
    <name evidence="5" type="ORF">BGZ70_001053</name>
</gene>
<dbReference type="InterPro" id="IPR012338">
    <property type="entry name" value="Beta-lactam/transpept-like"/>
</dbReference>
<evidence type="ECO:0000313" key="6">
    <source>
        <dbReference type="Proteomes" id="UP000738359"/>
    </source>
</evidence>
<comment type="caution">
    <text evidence="5">The sequence shown here is derived from an EMBL/GenBank/DDBJ whole genome shotgun (WGS) entry which is preliminary data.</text>
</comment>
<evidence type="ECO:0000259" key="3">
    <source>
        <dbReference type="Pfam" id="PF00144"/>
    </source>
</evidence>
<dbReference type="Proteomes" id="UP000738359">
    <property type="component" value="Unassembled WGS sequence"/>
</dbReference>
<dbReference type="Gene3D" id="3.40.710.10">
    <property type="entry name" value="DD-peptidase/beta-lactamase superfamily"/>
    <property type="match status" value="1"/>
</dbReference>
<dbReference type="Pfam" id="PF11954">
    <property type="entry name" value="DUF3471"/>
    <property type="match status" value="1"/>
</dbReference>
<feature type="signal peptide" evidence="2">
    <location>
        <begin position="1"/>
        <end position="19"/>
    </location>
</feature>
<evidence type="ECO:0008006" key="7">
    <source>
        <dbReference type="Google" id="ProtNLM"/>
    </source>
</evidence>
<keyword evidence="6" id="KW-1185">Reference proteome</keyword>
<evidence type="ECO:0000259" key="4">
    <source>
        <dbReference type="Pfam" id="PF11954"/>
    </source>
</evidence>
<feature type="domain" description="Peptidase S12 Pab87-related C-terminal" evidence="4">
    <location>
        <begin position="425"/>
        <end position="507"/>
    </location>
</feature>
<feature type="domain" description="Beta-lactamase-related" evidence="3">
    <location>
        <begin position="35"/>
        <end position="363"/>
    </location>
</feature>
<reference evidence="5" key="1">
    <citation type="journal article" date="2020" name="Fungal Divers.">
        <title>Resolving the Mortierellaceae phylogeny through synthesis of multi-gene phylogenetics and phylogenomics.</title>
        <authorList>
            <person name="Vandepol N."/>
            <person name="Liber J."/>
            <person name="Desiro A."/>
            <person name="Na H."/>
            <person name="Kennedy M."/>
            <person name="Barry K."/>
            <person name="Grigoriev I.V."/>
            <person name="Miller A.N."/>
            <person name="O'Donnell K."/>
            <person name="Stajich J.E."/>
            <person name="Bonito G."/>
        </authorList>
    </citation>
    <scope>NUCLEOTIDE SEQUENCE</scope>
    <source>
        <strain evidence="5">CK1249</strain>
    </source>
</reference>
<evidence type="ECO:0000313" key="5">
    <source>
        <dbReference type="EMBL" id="KAF9951260.1"/>
    </source>
</evidence>
<dbReference type="AlphaFoldDB" id="A0A9P6LYC1"/>
<dbReference type="InterPro" id="IPR021860">
    <property type="entry name" value="Peptidase_S12_Pab87-rel_C"/>
</dbReference>
<protein>
    <recommendedName>
        <fullName evidence="7">Beta-lactamase/transpeptidase-like protein</fullName>
    </recommendedName>
</protein>
<evidence type="ECO:0000256" key="2">
    <source>
        <dbReference type="SAM" id="SignalP"/>
    </source>
</evidence>